<evidence type="ECO:0000259" key="1">
    <source>
        <dbReference type="Pfam" id="PF03732"/>
    </source>
</evidence>
<protein>
    <recommendedName>
        <fullName evidence="1">Retrotransposon gag domain-containing protein</fullName>
    </recommendedName>
</protein>
<dbReference type="SUPFAM" id="SSF50630">
    <property type="entry name" value="Acid proteases"/>
    <property type="match status" value="1"/>
</dbReference>
<dbReference type="InterPro" id="IPR032567">
    <property type="entry name" value="RTL1-rel"/>
</dbReference>
<evidence type="ECO:0000313" key="3">
    <source>
        <dbReference type="Proteomes" id="UP001627284"/>
    </source>
</evidence>
<name>A0ABD2VC55_9SOLN</name>
<dbReference type="Proteomes" id="UP001627284">
    <property type="component" value="Unassembled WGS sequence"/>
</dbReference>
<evidence type="ECO:0000313" key="2">
    <source>
        <dbReference type="EMBL" id="KAL3378310.1"/>
    </source>
</evidence>
<organism evidence="2 3">
    <name type="scientific">Solanum stoloniferum</name>
    <dbReference type="NCBI Taxonomy" id="62892"/>
    <lineage>
        <taxon>Eukaryota</taxon>
        <taxon>Viridiplantae</taxon>
        <taxon>Streptophyta</taxon>
        <taxon>Embryophyta</taxon>
        <taxon>Tracheophyta</taxon>
        <taxon>Spermatophyta</taxon>
        <taxon>Magnoliopsida</taxon>
        <taxon>eudicotyledons</taxon>
        <taxon>Gunneridae</taxon>
        <taxon>Pentapetalae</taxon>
        <taxon>asterids</taxon>
        <taxon>lamiids</taxon>
        <taxon>Solanales</taxon>
        <taxon>Solanaceae</taxon>
        <taxon>Solanoideae</taxon>
        <taxon>Solaneae</taxon>
        <taxon>Solanum</taxon>
    </lineage>
</organism>
<dbReference type="Gene3D" id="2.40.70.10">
    <property type="entry name" value="Acid Proteases"/>
    <property type="match status" value="1"/>
</dbReference>
<accession>A0ABD2VC55</accession>
<sequence>MFRNHQLCGWDHFLKAMLTRFGSQSLEAPESLLAKLQMTSSVQEYLSRFEKLANRTTDVSLPLMKHTFTSGLHPNIKADVLSFKPMDIHDAIGLPFLQEQNNLGQPKQVTKSIPFSKNTNPSVASPFNLSPKFPTSLSPSSLSSSASLPGVGKVSFKKLSPTEIQRKRELNLCFNCDEKYQKGHRCSALPQLFLLLIDEELSDYPLPDSSPPPSDSPPTVISSECPSLLTISFHALTGGPYPSTLRFMDYITGLTAQILIDGGSTHSFINSQVARKLKLSIEPFMGFSVMVGNGQGLICLGVITGVPITIQGFSFVTDFFVIVLHGSDLVLGVAWLATLGPRITDYVNRLFEFDFGEKHIRLVGDPCPVPTQIDVSTLRHFSQMDSIAYLLRLDFISTDTNPTQEYPPDLSSFLDTYINIFQNPTALPPSRPQDHCIPLLPGASPINVRLYRYPHF</sequence>
<reference evidence="2 3" key="1">
    <citation type="submission" date="2024-05" db="EMBL/GenBank/DDBJ databases">
        <title>De novo assembly of an allotetraploid wild potato.</title>
        <authorList>
            <person name="Hosaka A.J."/>
        </authorList>
    </citation>
    <scope>NUCLEOTIDE SEQUENCE [LARGE SCALE GENOMIC DNA]</scope>
    <source>
        <tissue evidence="2">Young leaves</tissue>
    </source>
</reference>
<comment type="caution">
    <text evidence="2">The sequence shown here is derived from an EMBL/GenBank/DDBJ whole genome shotgun (WGS) entry which is preliminary data.</text>
</comment>
<dbReference type="Pfam" id="PF08284">
    <property type="entry name" value="RVP_2"/>
    <property type="match status" value="1"/>
</dbReference>
<dbReference type="PANTHER" id="PTHR15503:SF22">
    <property type="entry name" value="TRANSPOSON TY3-I GAG POLYPROTEIN"/>
    <property type="match status" value="1"/>
</dbReference>
<dbReference type="CDD" id="cd00303">
    <property type="entry name" value="retropepsin_like"/>
    <property type="match status" value="1"/>
</dbReference>
<dbReference type="Pfam" id="PF03732">
    <property type="entry name" value="Retrotrans_gag"/>
    <property type="match status" value="1"/>
</dbReference>
<dbReference type="InterPro" id="IPR005162">
    <property type="entry name" value="Retrotrans_gag_dom"/>
</dbReference>
<feature type="domain" description="Retrotransposon gag" evidence="1">
    <location>
        <begin position="10"/>
        <end position="73"/>
    </location>
</feature>
<dbReference type="InterPro" id="IPR021109">
    <property type="entry name" value="Peptidase_aspartic_dom_sf"/>
</dbReference>
<dbReference type="AlphaFoldDB" id="A0ABD2VC55"/>
<proteinExistence type="predicted"/>
<keyword evidence="3" id="KW-1185">Reference proteome</keyword>
<dbReference type="PANTHER" id="PTHR15503">
    <property type="entry name" value="LDOC1 RELATED"/>
    <property type="match status" value="1"/>
</dbReference>
<dbReference type="EMBL" id="JBJKTR010000002">
    <property type="protein sequence ID" value="KAL3378310.1"/>
    <property type="molecule type" value="Genomic_DNA"/>
</dbReference>
<gene>
    <name evidence="2" type="ORF">AABB24_004308</name>
</gene>